<dbReference type="Pfam" id="PF08642">
    <property type="entry name" value="Rxt3"/>
    <property type="match status" value="1"/>
</dbReference>
<dbReference type="AlphaFoldDB" id="A0A2N9GZG6"/>
<accession>A0A2N9GZG6</accession>
<dbReference type="SUPFAM" id="SSF69848">
    <property type="entry name" value="LCCL domain"/>
    <property type="match status" value="1"/>
</dbReference>
<dbReference type="Gene3D" id="2.170.130.20">
    <property type="entry name" value="LCCL-like domain"/>
    <property type="match status" value="1"/>
</dbReference>
<reference evidence="2" key="1">
    <citation type="submission" date="2018-02" db="EMBL/GenBank/DDBJ databases">
        <authorList>
            <person name="Cohen D.B."/>
            <person name="Kent A.D."/>
        </authorList>
    </citation>
    <scope>NUCLEOTIDE SEQUENCE</scope>
</reference>
<evidence type="ECO:0000313" key="2">
    <source>
        <dbReference type="EMBL" id="SPD04704.1"/>
    </source>
</evidence>
<dbReference type="InterPro" id="IPR036609">
    <property type="entry name" value="LCCL_sf"/>
</dbReference>
<name>A0A2N9GZG6_FAGSY</name>
<dbReference type="InterPro" id="IPR013951">
    <property type="entry name" value="Rxt3"/>
</dbReference>
<evidence type="ECO:0000313" key="1">
    <source>
        <dbReference type="EMBL" id="SPC82205.1"/>
    </source>
</evidence>
<sequence>MTINIFLCSLPNIAGVRGGQLWGTDIYTDDSDLVAVLMHTGYCRPTASPPPPAIQELRATIRVLPPQDCYISTLRNNVRSRAWGAAIGCSYRVERCCIVKKGGGTIDLEPCLTHTSTVEPTLAPVAVERTMTTRAAASVLVPRGGGWEIRIRDLCDMRIKYSISIVADKGLKKPLYTSARLKKGEVLYLETHSRRYELCFTGEKMVKAIPASQVHDVEMEKSQNHHSHSTNGERNDCDNMVIDVFRWSRCKKPLPQKFMRSVGIPLPLEYVEVLEENLDWEDVQWSQTGVWIAGKEYTLARVHFLSLN</sequence>
<dbReference type="EMBL" id="OIVN01002560">
    <property type="protein sequence ID" value="SPD04704.1"/>
    <property type="molecule type" value="Genomic_DNA"/>
</dbReference>
<dbReference type="EMBL" id="OIVN01000563">
    <property type="protein sequence ID" value="SPC82205.1"/>
    <property type="molecule type" value="Genomic_DNA"/>
</dbReference>
<protein>
    <submittedName>
        <fullName evidence="2">Uncharacterized protein</fullName>
    </submittedName>
</protein>
<proteinExistence type="predicted"/>
<gene>
    <name evidence="1" type="ORF">FSB_LOCUS10087</name>
    <name evidence="2" type="ORF">FSB_LOCUS32586</name>
</gene>
<organism evidence="2">
    <name type="scientific">Fagus sylvatica</name>
    <name type="common">Beechnut</name>
    <dbReference type="NCBI Taxonomy" id="28930"/>
    <lineage>
        <taxon>Eukaryota</taxon>
        <taxon>Viridiplantae</taxon>
        <taxon>Streptophyta</taxon>
        <taxon>Embryophyta</taxon>
        <taxon>Tracheophyta</taxon>
        <taxon>Spermatophyta</taxon>
        <taxon>Magnoliopsida</taxon>
        <taxon>eudicotyledons</taxon>
        <taxon>Gunneridae</taxon>
        <taxon>Pentapetalae</taxon>
        <taxon>rosids</taxon>
        <taxon>fabids</taxon>
        <taxon>Fagales</taxon>
        <taxon>Fagaceae</taxon>
        <taxon>Fagus</taxon>
    </lineage>
</organism>